<gene>
    <name evidence="2" type="ORF">DASB73_040980</name>
</gene>
<feature type="region of interest" description="Disordered" evidence="1">
    <location>
        <begin position="182"/>
        <end position="203"/>
    </location>
</feature>
<feature type="region of interest" description="Disordered" evidence="1">
    <location>
        <begin position="470"/>
        <end position="508"/>
    </location>
</feature>
<organism evidence="2 3">
    <name type="scientific">Starmerella bacillaris</name>
    <name type="common">Yeast</name>
    <name type="synonym">Candida zemplinina</name>
    <dbReference type="NCBI Taxonomy" id="1247836"/>
    <lineage>
        <taxon>Eukaryota</taxon>
        <taxon>Fungi</taxon>
        <taxon>Dikarya</taxon>
        <taxon>Ascomycota</taxon>
        <taxon>Saccharomycotina</taxon>
        <taxon>Dipodascomycetes</taxon>
        <taxon>Dipodascales</taxon>
        <taxon>Trichomonascaceae</taxon>
        <taxon>Starmerella</taxon>
    </lineage>
</organism>
<accession>A0AAV5RNZ1</accession>
<proteinExistence type="predicted"/>
<sequence length="626" mass="71093">MYPVPQSRGNNYTNDTLNINGLIPEALLSEKGSPAFNAEKENLALYSDIFDPYCFDNIRVSLSFMDMNNALWIEEEARGMGIVDVDEFKKSLPELSKDVDYIKCMDNEASISNEKLEVNVSEAGTDLPTINTETEHLVIRSCTADQKLAQEATNTRESSSETKDLEVKIDSFQETEKLKNFNSKGLLGHGEETGSQKDDKHERDILEKCKTQEDAELARTGSHNIQVAGPEVINQEDFKFKDILELSIVDNDICAFNEGIPSEIDITFTYHNDDNEAPVIAAETNDDLTLPATLIKKNEWQQQMEDEIFRQILENASAKDPNADKAQVDVAEDDIFKSNPDIDTQLINDEINATIDMEIETDADLNNEYFSKAFDKTDHKLLRVLQAHLHPPETNTSIPTPLEISNPFREDLQNVYDPLLTQTNGIAYILEEKYHNNEWFNQPSAALVGLQEPLNTCIGGSQAEIDTTQTLSQTTKPKAVKAPKGIKEPQGPKRPRKPRAPKDLKGPKQRLLKVIKDSKKPNSHRRLKEFDDLISRFSINDRLSMRYDASNVSRTARNKCRFPKNVRETTKYYMDDHPQLADSKKSMLAVHTLHRFNPVYVHRFLSQTDPRKLMTFGLLPSWDVKI</sequence>
<name>A0AAV5RNZ1_STABA</name>
<dbReference type="Proteomes" id="UP001362899">
    <property type="component" value="Unassembled WGS sequence"/>
</dbReference>
<evidence type="ECO:0000313" key="3">
    <source>
        <dbReference type="Proteomes" id="UP001362899"/>
    </source>
</evidence>
<keyword evidence="3" id="KW-1185">Reference proteome</keyword>
<evidence type="ECO:0000256" key="1">
    <source>
        <dbReference type="SAM" id="MobiDB-lite"/>
    </source>
</evidence>
<reference evidence="2 3" key="1">
    <citation type="journal article" date="2023" name="Elife">
        <title>Identification of key yeast species and microbe-microbe interactions impacting larval growth of Drosophila in the wild.</title>
        <authorList>
            <person name="Mure A."/>
            <person name="Sugiura Y."/>
            <person name="Maeda R."/>
            <person name="Honda K."/>
            <person name="Sakurai N."/>
            <person name="Takahashi Y."/>
            <person name="Watada M."/>
            <person name="Katoh T."/>
            <person name="Gotoh A."/>
            <person name="Gotoh Y."/>
            <person name="Taniguchi I."/>
            <person name="Nakamura K."/>
            <person name="Hayashi T."/>
            <person name="Katayama T."/>
            <person name="Uemura T."/>
            <person name="Hattori Y."/>
        </authorList>
    </citation>
    <scope>NUCLEOTIDE SEQUENCE [LARGE SCALE GENOMIC DNA]</scope>
    <source>
        <strain evidence="2 3">SB-73</strain>
    </source>
</reference>
<comment type="caution">
    <text evidence="2">The sequence shown here is derived from an EMBL/GenBank/DDBJ whole genome shotgun (WGS) entry which is preliminary data.</text>
</comment>
<protein>
    <submittedName>
        <fullName evidence="2">Uncharacterized protein</fullName>
    </submittedName>
</protein>
<feature type="compositionally biased region" description="Basic and acidic residues" evidence="1">
    <location>
        <begin position="189"/>
        <end position="203"/>
    </location>
</feature>
<dbReference type="EMBL" id="BTGC01000008">
    <property type="protein sequence ID" value="GMM53135.1"/>
    <property type="molecule type" value="Genomic_DNA"/>
</dbReference>
<evidence type="ECO:0000313" key="2">
    <source>
        <dbReference type="EMBL" id="GMM53135.1"/>
    </source>
</evidence>
<dbReference type="AlphaFoldDB" id="A0AAV5RNZ1"/>